<evidence type="ECO:0000256" key="2">
    <source>
        <dbReference type="ARBA" id="ARBA00023015"/>
    </source>
</evidence>
<dbReference type="Gene3D" id="1.10.1740.10">
    <property type="match status" value="1"/>
</dbReference>
<dbReference type="STRING" id="1176198.SAMN05444716_111102"/>
<evidence type="ECO:0000313" key="10">
    <source>
        <dbReference type="Proteomes" id="UP000198873"/>
    </source>
</evidence>
<dbReference type="Gene3D" id="1.10.10.10">
    <property type="entry name" value="Winged helix-like DNA-binding domain superfamily/Winged helix DNA-binding domain"/>
    <property type="match status" value="1"/>
</dbReference>
<evidence type="ECO:0000256" key="6">
    <source>
        <dbReference type="SAM" id="MobiDB-lite"/>
    </source>
</evidence>
<feature type="domain" description="RNA polymerase sigma-70 region 2" evidence="7">
    <location>
        <begin position="22"/>
        <end position="84"/>
    </location>
</feature>
<dbReference type="SUPFAM" id="SSF88946">
    <property type="entry name" value="Sigma2 domain of RNA polymerase sigma factors"/>
    <property type="match status" value="1"/>
</dbReference>
<dbReference type="PANTHER" id="PTHR43133:SF50">
    <property type="entry name" value="ECF RNA POLYMERASE SIGMA FACTOR SIGM"/>
    <property type="match status" value="1"/>
</dbReference>
<evidence type="ECO:0000256" key="5">
    <source>
        <dbReference type="ARBA" id="ARBA00023163"/>
    </source>
</evidence>
<dbReference type="EMBL" id="FPAB01000011">
    <property type="protein sequence ID" value="SFT19513.1"/>
    <property type="molecule type" value="Genomic_DNA"/>
</dbReference>
<dbReference type="GO" id="GO:0003677">
    <property type="term" value="F:DNA binding"/>
    <property type="evidence" value="ECO:0007669"/>
    <property type="project" value="UniProtKB-KW"/>
</dbReference>
<dbReference type="InterPro" id="IPR039425">
    <property type="entry name" value="RNA_pol_sigma-70-like"/>
</dbReference>
<keyword evidence="4" id="KW-0238">DNA-binding</keyword>
<dbReference type="Pfam" id="PF08281">
    <property type="entry name" value="Sigma70_r4_2"/>
    <property type="match status" value="1"/>
</dbReference>
<dbReference type="GO" id="GO:0016987">
    <property type="term" value="F:sigma factor activity"/>
    <property type="evidence" value="ECO:0007669"/>
    <property type="project" value="UniProtKB-KW"/>
</dbReference>
<dbReference type="AlphaFoldDB" id="A0A1I6W0M3"/>
<feature type="region of interest" description="Disordered" evidence="6">
    <location>
        <begin position="162"/>
        <end position="192"/>
    </location>
</feature>
<proteinExistence type="inferred from homology"/>
<dbReference type="Proteomes" id="UP000198873">
    <property type="component" value="Unassembled WGS sequence"/>
</dbReference>
<dbReference type="Pfam" id="PF04542">
    <property type="entry name" value="Sigma70_r2"/>
    <property type="match status" value="1"/>
</dbReference>
<reference evidence="10" key="1">
    <citation type="submission" date="2016-10" db="EMBL/GenBank/DDBJ databases">
        <authorList>
            <person name="Varghese N."/>
            <person name="Submissions S."/>
        </authorList>
    </citation>
    <scope>NUCLEOTIDE SEQUENCE [LARGE SCALE GENOMIC DNA]</scope>
    <source>
        <strain evidence="10">CGMCC 4.7047</strain>
    </source>
</reference>
<dbReference type="CDD" id="cd06171">
    <property type="entry name" value="Sigma70_r4"/>
    <property type="match status" value="1"/>
</dbReference>
<dbReference type="InterPro" id="IPR007627">
    <property type="entry name" value="RNA_pol_sigma70_r2"/>
</dbReference>
<dbReference type="InterPro" id="IPR014284">
    <property type="entry name" value="RNA_pol_sigma-70_dom"/>
</dbReference>
<dbReference type="InterPro" id="IPR013249">
    <property type="entry name" value="RNA_pol_sigma70_r4_t2"/>
</dbReference>
<feature type="compositionally biased region" description="Basic residues" evidence="6">
    <location>
        <begin position="176"/>
        <end position="192"/>
    </location>
</feature>
<dbReference type="PANTHER" id="PTHR43133">
    <property type="entry name" value="RNA POLYMERASE ECF-TYPE SIGMA FACTO"/>
    <property type="match status" value="1"/>
</dbReference>
<organism evidence="9 10">
    <name type="scientific">Streptomyces harbinensis</name>
    <dbReference type="NCBI Taxonomy" id="1176198"/>
    <lineage>
        <taxon>Bacteria</taxon>
        <taxon>Bacillati</taxon>
        <taxon>Actinomycetota</taxon>
        <taxon>Actinomycetes</taxon>
        <taxon>Kitasatosporales</taxon>
        <taxon>Streptomycetaceae</taxon>
        <taxon>Streptomyces</taxon>
    </lineage>
</organism>
<sequence>MSARQEREREARESFDTYYAASATRLISAVFAVTGNLADAEDAVQEAYARAWLRWDRLCAEGDPAPWIRTVALRLAVSTWRKARNRLRAQFRHGPPPDVPALAPDRVALIEAVRALPADQRKAIVLHHLLDLPVAQVARELGATETAIRTRLSRARKALAVRLDGPAPDPAAPAGPRRRTPTHRNRKGLPSA</sequence>
<keyword evidence="10" id="KW-1185">Reference proteome</keyword>
<comment type="similarity">
    <text evidence="1">Belongs to the sigma-70 factor family. ECF subfamily.</text>
</comment>
<dbReference type="RefSeq" id="WP_093844332.1">
    <property type="nucleotide sequence ID" value="NZ_FPAB01000011.1"/>
</dbReference>
<dbReference type="GO" id="GO:0006352">
    <property type="term" value="P:DNA-templated transcription initiation"/>
    <property type="evidence" value="ECO:0007669"/>
    <property type="project" value="InterPro"/>
</dbReference>
<dbReference type="SUPFAM" id="SSF88659">
    <property type="entry name" value="Sigma3 and sigma4 domains of RNA polymerase sigma factors"/>
    <property type="match status" value="1"/>
</dbReference>
<feature type="domain" description="RNA polymerase sigma factor 70 region 4 type 2" evidence="8">
    <location>
        <begin position="107"/>
        <end position="159"/>
    </location>
</feature>
<evidence type="ECO:0000259" key="8">
    <source>
        <dbReference type="Pfam" id="PF08281"/>
    </source>
</evidence>
<evidence type="ECO:0000256" key="4">
    <source>
        <dbReference type="ARBA" id="ARBA00023125"/>
    </source>
</evidence>
<keyword evidence="5" id="KW-0804">Transcription</keyword>
<keyword evidence="2" id="KW-0805">Transcription regulation</keyword>
<evidence type="ECO:0000256" key="1">
    <source>
        <dbReference type="ARBA" id="ARBA00010641"/>
    </source>
</evidence>
<dbReference type="NCBIfam" id="TIGR02983">
    <property type="entry name" value="SigE-fam_strep"/>
    <property type="match status" value="1"/>
</dbReference>
<dbReference type="InterPro" id="IPR013324">
    <property type="entry name" value="RNA_pol_sigma_r3/r4-like"/>
</dbReference>
<evidence type="ECO:0000256" key="3">
    <source>
        <dbReference type="ARBA" id="ARBA00023082"/>
    </source>
</evidence>
<protein>
    <submittedName>
        <fullName evidence="9">RNA polymerase sigma-70 factor, ECF subfamily</fullName>
    </submittedName>
</protein>
<keyword evidence="3" id="KW-0731">Sigma factor</keyword>
<dbReference type="InterPro" id="IPR013325">
    <property type="entry name" value="RNA_pol_sigma_r2"/>
</dbReference>
<dbReference type="InterPro" id="IPR014325">
    <property type="entry name" value="RNA_pol_sigma-E_actinobac"/>
</dbReference>
<dbReference type="InterPro" id="IPR036388">
    <property type="entry name" value="WH-like_DNA-bd_sf"/>
</dbReference>
<name>A0A1I6W0M3_9ACTN</name>
<dbReference type="NCBIfam" id="TIGR02937">
    <property type="entry name" value="sigma70-ECF"/>
    <property type="match status" value="1"/>
</dbReference>
<accession>A0A1I6W0M3</accession>
<evidence type="ECO:0000313" key="9">
    <source>
        <dbReference type="EMBL" id="SFT19513.1"/>
    </source>
</evidence>
<evidence type="ECO:0000259" key="7">
    <source>
        <dbReference type="Pfam" id="PF04542"/>
    </source>
</evidence>
<gene>
    <name evidence="9" type="ORF">SAMN05444716_111102</name>
</gene>